<dbReference type="InterPro" id="IPR025582">
    <property type="entry name" value="YARHG_dom"/>
</dbReference>
<organism evidence="2 3">
    <name type="scientific">Aquipluma nitroreducens</name>
    <dbReference type="NCBI Taxonomy" id="2010828"/>
    <lineage>
        <taxon>Bacteria</taxon>
        <taxon>Pseudomonadati</taxon>
        <taxon>Bacteroidota</taxon>
        <taxon>Bacteroidia</taxon>
        <taxon>Marinilabiliales</taxon>
        <taxon>Prolixibacteraceae</taxon>
        <taxon>Aquipluma</taxon>
    </lineage>
</organism>
<dbReference type="RefSeq" id="WP_318348633.1">
    <property type="nucleotide sequence ID" value="NZ_AP018694.1"/>
</dbReference>
<evidence type="ECO:0000313" key="3">
    <source>
        <dbReference type="Proteomes" id="UP001193389"/>
    </source>
</evidence>
<dbReference type="Pfam" id="PF13308">
    <property type="entry name" value="YARHG"/>
    <property type="match status" value="1"/>
</dbReference>
<name>A0A5K7SGB8_9BACT</name>
<dbReference type="SMART" id="SM01324">
    <property type="entry name" value="YARHG"/>
    <property type="match status" value="1"/>
</dbReference>
<evidence type="ECO:0000313" key="2">
    <source>
        <dbReference type="EMBL" id="BBE20487.1"/>
    </source>
</evidence>
<protein>
    <recommendedName>
        <fullName evidence="1">YARHG domain-containing protein</fullName>
    </recommendedName>
</protein>
<feature type="domain" description="YARHG" evidence="1">
    <location>
        <begin position="245"/>
        <end position="325"/>
    </location>
</feature>
<dbReference type="Gene3D" id="2.60.40.3680">
    <property type="match status" value="1"/>
</dbReference>
<sequence>MKHILISLLFVFSIATIIANDAFLGSRGGNVFPIIRNESIRMVKEEIRVVMEKDSCRVYCKFWFKNLGTKAENVFMGFPDYFENMTEISNPLRGFTCAVNGHITAFDKRTQTTEVDKIPELKRYEKWFCWNVNFKPGETVLIENNYNGDLGGSADGTCSFSYLIGTAQTWSSTIANGKVIFDYSKIASKAFVDTTFYSDRTLPKGLERSIYNDSIVFSYNNYLPKWNETLKVNLLCYWKCPYGGSQEVFTESPILGNIMVKTLNQQTLRLMRNEMFARHGYIFNDTELKNYFMSQSWYKPNPTFNPNQLNEFEQLFLKYLKNLEEDKHVK</sequence>
<gene>
    <name evidence="2" type="ORF">AQPE_4680</name>
</gene>
<dbReference type="AlphaFoldDB" id="A0A5K7SGB8"/>
<accession>A0A5K7SGB8</accession>
<keyword evidence="3" id="KW-1185">Reference proteome</keyword>
<dbReference type="Gene3D" id="1.20.58.1690">
    <property type="match status" value="1"/>
</dbReference>
<dbReference type="EMBL" id="AP018694">
    <property type="protein sequence ID" value="BBE20487.1"/>
    <property type="molecule type" value="Genomic_DNA"/>
</dbReference>
<dbReference type="InterPro" id="IPR038434">
    <property type="entry name" value="YARHG_sf"/>
</dbReference>
<evidence type="ECO:0000259" key="1">
    <source>
        <dbReference type="SMART" id="SM01324"/>
    </source>
</evidence>
<proteinExistence type="predicted"/>
<reference evidence="2" key="1">
    <citation type="journal article" date="2020" name="Int. J. Syst. Evol. Microbiol.">
        <title>Aquipluma nitroreducens gen. nov. sp. nov., a novel facultatively anaerobic bacterium isolated from a freshwater lake.</title>
        <authorList>
            <person name="Watanabe M."/>
            <person name="Kojima H."/>
            <person name="Fukui M."/>
        </authorList>
    </citation>
    <scope>NUCLEOTIDE SEQUENCE</scope>
    <source>
        <strain evidence="2">MeG22</strain>
    </source>
</reference>
<dbReference type="Proteomes" id="UP001193389">
    <property type="component" value="Chromosome"/>
</dbReference>
<dbReference type="KEGG" id="anf:AQPE_4680"/>